<dbReference type="EMBL" id="CAJNOM010000152">
    <property type="protein sequence ID" value="CAF1147206.1"/>
    <property type="molecule type" value="Genomic_DNA"/>
</dbReference>
<evidence type="ECO:0000256" key="1">
    <source>
        <dbReference type="SAM" id="MobiDB-lite"/>
    </source>
</evidence>
<comment type="caution">
    <text evidence="2">The sequence shown here is derived from an EMBL/GenBank/DDBJ whole genome shotgun (WGS) entry which is preliminary data.</text>
</comment>
<reference evidence="2" key="1">
    <citation type="submission" date="2021-02" db="EMBL/GenBank/DDBJ databases">
        <authorList>
            <person name="Nowell W R."/>
        </authorList>
    </citation>
    <scope>NUCLEOTIDE SEQUENCE</scope>
</reference>
<feature type="region of interest" description="Disordered" evidence="1">
    <location>
        <begin position="102"/>
        <end position="174"/>
    </location>
</feature>
<keyword evidence="3" id="KW-1185">Reference proteome</keyword>
<sequence length="210" mass="23005">MSQVDAFLQPLKARIRYAIVQIRNEGEPTFGVVNGPNHDDQARAIVLRLFNVTNVTQGDFVALIGSPQLTNFNQWLNHPGQRRMERSRVINFLDQLLNEIQDENNDGENDDGENDDSENDDDENDDGANDDGENDDGENGDGENDDSENDDDENDDGDTNGAASATASVDEDVSIKELTNAMRDLSAKNKEASMHVAGLIGPQIKSKSSP</sequence>
<gene>
    <name evidence="2" type="ORF">QVE165_LOCUS22812</name>
</gene>
<proteinExistence type="predicted"/>
<feature type="compositionally biased region" description="Acidic residues" evidence="1">
    <location>
        <begin position="102"/>
        <end position="158"/>
    </location>
</feature>
<evidence type="ECO:0000313" key="2">
    <source>
        <dbReference type="EMBL" id="CAF1147206.1"/>
    </source>
</evidence>
<dbReference type="Proteomes" id="UP000663832">
    <property type="component" value="Unassembled WGS sequence"/>
</dbReference>
<evidence type="ECO:0000313" key="3">
    <source>
        <dbReference type="Proteomes" id="UP000663832"/>
    </source>
</evidence>
<organism evidence="2 3">
    <name type="scientific">Adineta steineri</name>
    <dbReference type="NCBI Taxonomy" id="433720"/>
    <lineage>
        <taxon>Eukaryota</taxon>
        <taxon>Metazoa</taxon>
        <taxon>Spiralia</taxon>
        <taxon>Gnathifera</taxon>
        <taxon>Rotifera</taxon>
        <taxon>Eurotatoria</taxon>
        <taxon>Bdelloidea</taxon>
        <taxon>Adinetida</taxon>
        <taxon>Adinetidae</taxon>
        <taxon>Adineta</taxon>
    </lineage>
</organism>
<dbReference type="AlphaFoldDB" id="A0A814SGR4"/>
<dbReference type="OrthoDB" id="10556826at2759"/>
<name>A0A814SGR4_9BILA</name>
<protein>
    <submittedName>
        <fullName evidence="2">Uncharacterized protein</fullName>
    </submittedName>
</protein>
<accession>A0A814SGR4</accession>